<proteinExistence type="predicted"/>
<dbReference type="RefSeq" id="WP_200255686.1">
    <property type="nucleotide sequence ID" value="NZ_NRSH01000001.1"/>
</dbReference>
<evidence type="ECO:0008006" key="3">
    <source>
        <dbReference type="Google" id="ProtNLM"/>
    </source>
</evidence>
<dbReference type="Proteomes" id="UP000738126">
    <property type="component" value="Unassembled WGS sequence"/>
</dbReference>
<dbReference type="InterPro" id="IPR009912">
    <property type="entry name" value="DUF1451"/>
</dbReference>
<sequence>MSEEQDPSKRGESHHLLRGYERMLERLRERFAHGEGQQHAPRLREALEHVKERAVALGEMTREEAEHVGEYLRRDVEEAGGWLAARGRDQHLGDWLRMDLQMLESWLWEAFSSVADRTELELRGFTTTGEPSVYHTGEIAGPGTLVCMACGREVTFARPAHIPPCPGCHHTQFVRPTQAGESGDQPEE</sequence>
<accession>A0ABS1E172</accession>
<reference evidence="1 2" key="1">
    <citation type="journal article" date="2020" name="Microorganisms">
        <title>Osmotic Adaptation and Compatible Solute Biosynthesis of Phototrophic Bacteria as Revealed from Genome Analyses.</title>
        <authorList>
            <person name="Imhoff J.F."/>
            <person name="Rahn T."/>
            <person name="Kunzel S."/>
            <person name="Keller A."/>
            <person name="Neulinger S.C."/>
        </authorList>
    </citation>
    <scope>NUCLEOTIDE SEQUENCE [LARGE SCALE GENOMIC DNA]</scope>
    <source>
        <strain evidence="1 2">DSM 15116</strain>
    </source>
</reference>
<evidence type="ECO:0000313" key="2">
    <source>
        <dbReference type="Proteomes" id="UP000738126"/>
    </source>
</evidence>
<comment type="caution">
    <text evidence="1">The sequence shown here is derived from an EMBL/GenBank/DDBJ whole genome shotgun (WGS) entry which is preliminary data.</text>
</comment>
<dbReference type="Pfam" id="PF07295">
    <property type="entry name" value="DUF1451"/>
    <property type="match status" value="1"/>
</dbReference>
<evidence type="ECO:0000313" key="1">
    <source>
        <dbReference type="EMBL" id="MBK1725478.1"/>
    </source>
</evidence>
<dbReference type="EMBL" id="NRSH01000001">
    <property type="protein sequence ID" value="MBK1725478.1"/>
    <property type="molecule type" value="Genomic_DNA"/>
</dbReference>
<keyword evidence="2" id="KW-1185">Reference proteome</keyword>
<protein>
    <recommendedName>
        <fullName evidence="3">Zinc ribbon-containing protein</fullName>
    </recommendedName>
</protein>
<name>A0ABS1E172_9GAMM</name>
<organism evidence="1 2">
    <name type="scientific">Halorhodospira neutriphila</name>
    <dbReference type="NCBI Taxonomy" id="168379"/>
    <lineage>
        <taxon>Bacteria</taxon>
        <taxon>Pseudomonadati</taxon>
        <taxon>Pseudomonadota</taxon>
        <taxon>Gammaproteobacteria</taxon>
        <taxon>Chromatiales</taxon>
        <taxon>Ectothiorhodospiraceae</taxon>
        <taxon>Halorhodospira</taxon>
    </lineage>
</organism>
<gene>
    <name evidence="1" type="ORF">CKO13_00230</name>
</gene>